<dbReference type="Pfam" id="PF23544">
    <property type="entry name" value="AtuA_ferredoxin"/>
    <property type="match status" value="1"/>
</dbReference>
<organism evidence="3 4">
    <name type="scientific">Polytolypa hystricis (strain UAMH7299)</name>
    <dbReference type="NCBI Taxonomy" id="1447883"/>
    <lineage>
        <taxon>Eukaryota</taxon>
        <taxon>Fungi</taxon>
        <taxon>Dikarya</taxon>
        <taxon>Ascomycota</taxon>
        <taxon>Pezizomycotina</taxon>
        <taxon>Eurotiomycetes</taxon>
        <taxon>Eurotiomycetidae</taxon>
        <taxon>Onygenales</taxon>
        <taxon>Onygenales incertae sedis</taxon>
        <taxon>Polytolypa</taxon>
    </lineage>
</organism>
<comment type="caution">
    <text evidence="3">The sequence shown here is derived from an EMBL/GenBank/DDBJ whole genome shotgun (WGS) entry which is preliminary data.</text>
</comment>
<accession>A0A2B7YHJ0</accession>
<dbReference type="PANTHER" id="PTHR47585">
    <property type="match status" value="1"/>
</dbReference>
<evidence type="ECO:0000259" key="2">
    <source>
        <dbReference type="Pfam" id="PF23544"/>
    </source>
</evidence>
<evidence type="ECO:0000313" key="4">
    <source>
        <dbReference type="Proteomes" id="UP000224634"/>
    </source>
</evidence>
<evidence type="ECO:0000313" key="3">
    <source>
        <dbReference type="EMBL" id="PGH20755.1"/>
    </source>
</evidence>
<dbReference type="Pfam" id="PF07287">
    <property type="entry name" value="AtuA"/>
    <property type="match status" value="1"/>
</dbReference>
<reference evidence="3 4" key="1">
    <citation type="submission" date="2017-10" db="EMBL/GenBank/DDBJ databases">
        <title>Comparative genomics in systemic dimorphic fungi from Ajellomycetaceae.</title>
        <authorList>
            <person name="Munoz J.F."/>
            <person name="Mcewen J.G."/>
            <person name="Clay O.K."/>
            <person name="Cuomo C.A."/>
        </authorList>
    </citation>
    <scope>NUCLEOTIDE SEQUENCE [LARGE SCALE GENOMIC DNA]</scope>
    <source>
        <strain evidence="3 4">UAMH7299</strain>
    </source>
</reference>
<evidence type="ECO:0008006" key="5">
    <source>
        <dbReference type="Google" id="ProtNLM"/>
    </source>
</evidence>
<name>A0A2B7YHJ0_POLH7</name>
<sequence>MEDPQSPKRAVRIAGASGGFTDRVRAIASMAQDPTVDAIVGDWLSENVMTGYGAGKVKALTVKGGSEGSDEDSRPLEERMKTAQYANTFLQCFEPAIPHLAKNGMKLVVNAGASDTKLLAEVCVKMVTDAGHDLKVAWVEGDDVTDTFQKMISQGEKFPNSITKKDLADWGFEPISAQCYLGSFGIAEALKHGADIVICGRVSDAGPTIGISAWWHNWGPEDYNELAGALIAGHLIECSAFITGGYYSRFKDLMKQKKHLNIGFPIVEVDHRGECTIVKEKNTGGCVNTETVISQLLYEISGPLYFNSDVVAQLTDIQVAQTGEDKVHVSCVTGLPPPPTTRLGVTAHGGYQAEFHFYLAGLDIEEKCQWMEEQVRFALGEDLINKFSLLDFQLHGTSTLNAPSLQLATVDFRIFAQAQDPKLFDPSLPDGFNRRILETVLQSCPGVSRSNDLRQTTAKPYFEYWVTLIPQSVLTHRVHFLFPTTTHHKAAISIPNPRTTTIYPPSQDSYETLHPVPSLTSTFGPTSLAPLGHIVLGRSGDKASNCNVGFFVRHADEYAWLCTFLTIDKIRELLAEDYKPGTKIDRFEMAGLKAVHFLLHDHLDRGYNACSKYDTLGKNDCEYLRAKVVEIPKRFLERGRV</sequence>
<dbReference type="InterPro" id="IPR010839">
    <property type="entry name" value="AtuA_N"/>
</dbReference>
<protein>
    <recommendedName>
        <fullName evidence="5">DUF1446 domain-containing protein</fullName>
    </recommendedName>
</protein>
<keyword evidence="4" id="KW-1185">Reference proteome</keyword>
<dbReference type="AlphaFoldDB" id="A0A2B7YHJ0"/>
<evidence type="ECO:0000259" key="1">
    <source>
        <dbReference type="Pfam" id="PF07287"/>
    </source>
</evidence>
<proteinExistence type="predicted"/>
<feature type="domain" description="Acyclic terpene utilisation N-terminal" evidence="1">
    <location>
        <begin position="11"/>
        <end position="480"/>
    </location>
</feature>
<dbReference type="OrthoDB" id="4181500at2759"/>
<dbReference type="InterPro" id="IPR056362">
    <property type="entry name" value="AtuA-like_ferredoxin_dom"/>
</dbReference>
<gene>
    <name evidence="3" type="ORF">AJ80_03515</name>
</gene>
<dbReference type="EMBL" id="PDNA01000039">
    <property type="protein sequence ID" value="PGH20755.1"/>
    <property type="molecule type" value="Genomic_DNA"/>
</dbReference>
<dbReference type="PANTHER" id="PTHR47585:SF2">
    <property type="entry name" value="DUF1446 DOMAIN PROTEIN (AFU_ORTHOLOGUE AFUA_6G11420)"/>
    <property type="match status" value="1"/>
</dbReference>
<dbReference type="STRING" id="1447883.A0A2B7YHJ0"/>
<dbReference type="Proteomes" id="UP000224634">
    <property type="component" value="Unassembled WGS sequence"/>
</dbReference>
<feature type="domain" description="AtuA-like ferredoxin-fold" evidence="2">
    <location>
        <begin position="530"/>
        <end position="625"/>
    </location>
</feature>